<organism evidence="7 8">
    <name type="scientific">Paraburkholderia largidicola</name>
    <dbReference type="NCBI Taxonomy" id="3014751"/>
    <lineage>
        <taxon>Bacteria</taxon>
        <taxon>Pseudomonadati</taxon>
        <taxon>Pseudomonadota</taxon>
        <taxon>Betaproteobacteria</taxon>
        <taxon>Burkholderiales</taxon>
        <taxon>Burkholderiaceae</taxon>
        <taxon>Paraburkholderia</taxon>
    </lineage>
</organism>
<keyword evidence="8" id="KW-1185">Reference proteome</keyword>
<geneLocation type="plasmid" evidence="7 8">
    <name>PPGU16_p1</name>
</geneLocation>
<proteinExistence type="predicted"/>
<evidence type="ECO:0000256" key="1">
    <source>
        <dbReference type="ARBA" id="ARBA00004651"/>
    </source>
</evidence>
<evidence type="ECO:0000256" key="6">
    <source>
        <dbReference type="SAM" id="Phobius"/>
    </source>
</evidence>
<name>A0A7I8BVX6_9BURK</name>
<dbReference type="RefSeq" id="WP_180726387.1">
    <property type="nucleotide sequence ID" value="NZ_AP023176.1"/>
</dbReference>
<dbReference type="CDD" id="cd13128">
    <property type="entry name" value="MATE_Wzx_like"/>
    <property type="match status" value="1"/>
</dbReference>
<evidence type="ECO:0000256" key="5">
    <source>
        <dbReference type="ARBA" id="ARBA00023136"/>
    </source>
</evidence>
<feature type="transmembrane region" description="Helical" evidence="6">
    <location>
        <begin position="357"/>
        <end position="376"/>
    </location>
</feature>
<feature type="transmembrane region" description="Helical" evidence="6">
    <location>
        <begin position="382"/>
        <end position="402"/>
    </location>
</feature>
<dbReference type="GO" id="GO:0005886">
    <property type="term" value="C:plasma membrane"/>
    <property type="evidence" value="ECO:0007669"/>
    <property type="project" value="UniProtKB-SubCell"/>
</dbReference>
<accession>A0A7I8BVX6</accession>
<dbReference type="EMBL" id="AP023176">
    <property type="protein sequence ID" value="BCF92884.1"/>
    <property type="molecule type" value="Genomic_DNA"/>
</dbReference>
<evidence type="ECO:0000256" key="3">
    <source>
        <dbReference type="ARBA" id="ARBA00022692"/>
    </source>
</evidence>
<dbReference type="PANTHER" id="PTHR30250:SF11">
    <property type="entry name" value="O-ANTIGEN TRANSPORTER-RELATED"/>
    <property type="match status" value="1"/>
</dbReference>
<gene>
    <name evidence="7" type="ORF">PPGU16_59510</name>
</gene>
<dbReference type="PANTHER" id="PTHR30250">
    <property type="entry name" value="PST FAMILY PREDICTED COLANIC ACID TRANSPORTER"/>
    <property type="match status" value="1"/>
</dbReference>
<dbReference type="KEGG" id="plad:PPGU16_59510"/>
<sequence>MTSVKKNFAFLMSVQVSTYVVPLVLVPWQTRVLTPEGYGRFSVVMAITMYFIAFAQYGFRLSVTPQVSIHRGDRARRSQIFWTTLCTQLVIAAIGFVVLLALSHIVTRVSEDRTLLMIGYGAVLGASLNPDWYMQGTENLVVSSITAFTGRVLSLPAMLLLVHSKEDIGWAIGINSAVPLLTSIVVLGCLFWRREVAFVRTSVSEIVAALRAGWQLFVATFSVSFYAYTNTVVLGLVAGNVEAGYFAAADKLIKAALSAMSPLASVAYPRISRLVHQAREDAMIFLRKLLVAQGAIMLFISTIIFVSAPYVVNILYGVHFLPMVDVLRWIAFLPFLAGLNNVFGVQTMLSLGMKSRFSVIVLSSGLLNITLIGGLASPFGASGAAAAALLTEAAIAAAMIFAL</sequence>
<feature type="transmembrane region" description="Helical" evidence="6">
    <location>
        <begin position="140"/>
        <end position="162"/>
    </location>
</feature>
<feature type="transmembrane region" description="Helical" evidence="6">
    <location>
        <begin position="7"/>
        <end position="26"/>
    </location>
</feature>
<keyword evidence="2" id="KW-1003">Cell membrane</keyword>
<feature type="transmembrane region" description="Helical" evidence="6">
    <location>
        <begin position="168"/>
        <end position="192"/>
    </location>
</feature>
<reference evidence="7 8" key="1">
    <citation type="journal article" date="2020" name="Genes (Basel)">
        <title>Genomic Comparison of Insect Gut Symbionts from Divergent Burkholderia Subclades.</title>
        <authorList>
            <person name="Takeshita K."/>
            <person name="Kikuchi Y."/>
        </authorList>
    </citation>
    <scope>NUCLEOTIDE SEQUENCE [LARGE SCALE GENOMIC DNA]</scope>
    <source>
        <strain evidence="7 8">PGU16</strain>
        <plasmid evidence="7 8">PPGU16_p1</plasmid>
    </source>
</reference>
<feature type="transmembrane region" description="Helical" evidence="6">
    <location>
        <begin position="114"/>
        <end position="133"/>
    </location>
</feature>
<feature type="transmembrane region" description="Helical" evidence="6">
    <location>
        <begin position="289"/>
        <end position="311"/>
    </location>
</feature>
<dbReference type="Pfam" id="PF01943">
    <property type="entry name" value="Polysacc_synt"/>
    <property type="match status" value="1"/>
</dbReference>
<protein>
    <submittedName>
        <fullName evidence="7">Polysaccharide biosynthesis protein</fullName>
    </submittedName>
</protein>
<feature type="transmembrane region" description="Helical" evidence="6">
    <location>
        <begin position="80"/>
        <end position="102"/>
    </location>
</feature>
<keyword evidence="7" id="KW-0614">Plasmid</keyword>
<evidence type="ECO:0000256" key="2">
    <source>
        <dbReference type="ARBA" id="ARBA00022475"/>
    </source>
</evidence>
<feature type="transmembrane region" description="Helical" evidence="6">
    <location>
        <begin position="326"/>
        <end position="345"/>
    </location>
</feature>
<keyword evidence="5 6" id="KW-0472">Membrane</keyword>
<feature type="transmembrane region" description="Helical" evidence="6">
    <location>
        <begin position="38"/>
        <end position="59"/>
    </location>
</feature>
<evidence type="ECO:0000256" key="4">
    <source>
        <dbReference type="ARBA" id="ARBA00022989"/>
    </source>
</evidence>
<dbReference type="InterPro" id="IPR002797">
    <property type="entry name" value="Polysacc_synth"/>
</dbReference>
<evidence type="ECO:0000313" key="7">
    <source>
        <dbReference type="EMBL" id="BCF92884.1"/>
    </source>
</evidence>
<dbReference type="InterPro" id="IPR050833">
    <property type="entry name" value="Poly_Biosynth_Transport"/>
</dbReference>
<keyword evidence="3 6" id="KW-0812">Transmembrane</keyword>
<evidence type="ECO:0000313" key="8">
    <source>
        <dbReference type="Proteomes" id="UP000510888"/>
    </source>
</evidence>
<dbReference type="AlphaFoldDB" id="A0A7I8BVX6"/>
<dbReference type="Proteomes" id="UP000510888">
    <property type="component" value="Plasmid PPGU16_p1"/>
</dbReference>
<comment type="subcellular location">
    <subcellularLocation>
        <location evidence="1">Cell membrane</location>
        <topology evidence="1">Multi-pass membrane protein</topology>
    </subcellularLocation>
</comment>
<keyword evidence="4 6" id="KW-1133">Transmembrane helix</keyword>